<reference evidence="2 3" key="1">
    <citation type="submission" date="2021-06" db="EMBL/GenBank/DDBJ databases">
        <authorList>
            <person name="Sun Q."/>
            <person name="Li D."/>
        </authorList>
    </citation>
    <scope>NUCLEOTIDE SEQUENCE [LARGE SCALE GENOMIC DNA]</scope>
    <source>
        <strain evidence="2 3">N19</strain>
    </source>
</reference>
<accession>A0ABS6DX37</accession>
<sequence length="479" mass="55206">MNRKDTNNLGNDNLADGLDDCEIIDDYLYLNKNEEKEQEEPKVELKKEVSLEEIVQEQKNRKVEELKQQRQWGMDLDEFTFEKQESKDIEQLIGIDGEILENYISGKSKFDSFDESIDMCIQLCKLFESVHNLGYCFNGITAKDIIITHDKKCKLKNTEKLVSQDNDECSINYEKTCAPEILTNQSKPNINTDKHSMAFLVFEVLFKADPFEGSKALDTVCYTKEDELKNYEEPIFIYSYKDRSNRPVYGVHSDLTKSWNEFYSDDIKIIFEQSFVDGINNPESRVGEKIFIDRLNEFKNVLDSNKDNRESINNVKQPSYNQNQDKNEKEVSKQKVVITDTNKGFEEKQKIIIIDKDKAQKPIKKPFVKFQLCITYSYASGANDDEILDLVAGTEIINSIVGYEEVKSTQLIGKVVQNTKNKNVLGLKNISNHEWVATKGNSRSTIPPGKVLVIMDGVNVDFYPENKSITKTKWAIRKV</sequence>
<evidence type="ECO:0000256" key="1">
    <source>
        <dbReference type="SAM" id="MobiDB-lite"/>
    </source>
</evidence>
<gene>
    <name evidence="2" type="ORF">KQI20_08205</name>
</gene>
<proteinExistence type="predicted"/>
<organism evidence="2 3">
    <name type="scientific">Intestinibacter bartlettii</name>
    <dbReference type="NCBI Taxonomy" id="261299"/>
    <lineage>
        <taxon>Bacteria</taxon>
        <taxon>Bacillati</taxon>
        <taxon>Bacillota</taxon>
        <taxon>Clostridia</taxon>
        <taxon>Peptostreptococcales</taxon>
        <taxon>Peptostreptococcaceae</taxon>
        <taxon>Intestinibacter</taxon>
    </lineage>
</organism>
<protein>
    <recommendedName>
        <fullName evidence="4">Protein kinase domain-containing protein</fullName>
    </recommendedName>
</protein>
<comment type="caution">
    <text evidence="2">The sequence shown here is derived from an EMBL/GenBank/DDBJ whole genome shotgun (WGS) entry which is preliminary data.</text>
</comment>
<name>A0ABS6DX37_9FIRM</name>
<evidence type="ECO:0000313" key="2">
    <source>
        <dbReference type="EMBL" id="MBU5336418.1"/>
    </source>
</evidence>
<feature type="region of interest" description="Disordered" evidence="1">
    <location>
        <begin position="309"/>
        <end position="333"/>
    </location>
</feature>
<keyword evidence="3" id="KW-1185">Reference proteome</keyword>
<dbReference type="Proteomes" id="UP001196301">
    <property type="component" value="Unassembled WGS sequence"/>
</dbReference>
<evidence type="ECO:0008006" key="4">
    <source>
        <dbReference type="Google" id="ProtNLM"/>
    </source>
</evidence>
<evidence type="ECO:0000313" key="3">
    <source>
        <dbReference type="Proteomes" id="UP001196301"/>
    </source>
</evidence>
<dbReference type="EMBL" id="JAHLOQ010000020">
    <property type="protein sequence ID" value="MBU5336418.1"/>
    <property type="molecule type" value="Genomic_DNA"/>
</dbReference>
<dbReference type="RefSeq" id="WP_216569551.1">
    <property type="nucleotide sequence ID" value="NZ_JAHLOQ010000020.1"/>
</dbReference>
<feature type="compositionally biased region" description="Polar residues" evidence="1">
    <location>
        <begin position="311"/>
        <end position="324"/>
    </location>
</feature>